<dbReference type="InterPro" id="IPR000182">
    <property type="entry name" value="GNAT_dom"/>
</dbReference>
<sequence>MRTRSTALCTLEPQVAAHAMEMFSVLSDAAIYEFENVPPPSVEWLAERYKRLERRASEDGQEAWLNWVLRLPSGELAGYVQATVLPSGSALIAYELNSRFWRRGIGRCAVTAVMDELALNYGVSLFAAVLKSANFRSRALLASLGFEPASPEQVIEFEAEPDELLMVNSCKNQRRFD</sequence>
<comment type="caution">
    <text evidence="2">The sequence shown here is derived from an EMBL/GenBank/DDBJ whole genome shotgun (WGS) entry which is preliminary data.</text>
</comment>
<dbReference type="EMBL" id="JAQQXT010000006">
    <property type="protein sequence ID" value="MDC8772099.1"/>
    <property type="molecule type" value="Genomic_DNA"/>
</dbReference>
<proteinExistence type="predicted"/>
<dbReference type="SUPFAM" id="SSF55729">
    <property type="entry name" value="Acyl-CoA N-acyltransferases (Nat)"/>
    <property type="match status" value="1"/>
</dbReference>
<dbReference type="PROSITE" id="PS51186">
    <property type="entry name" value="GNAT"/>
    <property type="match status" value="1"/>
</dbReference>
<evidence type="ECO:0000313" key="3">
    <source>
        <dbReference type="Proteomes" id="UP001221189"/>
    </source>
</evidence>
<dbReference type="InterPro" id="IPR016181">
    <property type="entry name" value="Acyl_CoA_acyltransferase"/>
</dbReference>
<protein>
    <submittedName>
        <fullName evidence="2">GNAT family N-acetyltransferase</fullName>
    </submittedName>
</protein>
<dbReference type="RefSeq" id="WP_273600345.1">
    <property type="nucleotide sequence ID" value="NZ_JAQQXT010000006.1"/>
</dbReference>
<dbReference type="Gene3D" id="3.40.630.30">
    <property type="match status" value="1"/>
</dbReference>
<evidence type="ECO:0000313" key="2">
    <source>
        <dbReference type="EMBL" id="MDC8772099.1"/>
    </source>
</evidence>
<name>A0ABT5KEX8_9BURK</name>
<dbReference type="Pfam" id="PF13302">
    <property type="entry name" value="Acetyltransf_3"/>
    <property type="match status" value="1"/>
</dbReference>
<keyword evidence="3" id="KW-1185">Reference proteome</keyword>
<feature type="domain" description="N-acetyltransferase" evidence="1">
    <location>
        <begin position="21"/>
        <end position="171"/>
    </location>
</feature>
<gene>
    <name evidence="2" type="ORF">PRZ03_11010</name>
</gene>
<dbReference type="Proteomes" id="UP001221189">
    <property type="component" value="Unassembled WGS sequence"/>
</dbReference>
<evidence type="ECO:0000259" key="1">
    <source>
        <dbReference type="PROSITE" id="PS51186"/>
    </source>
</evidence>
<organism evidence="2 3">
    <name type="scientific">Roseateles albus</name>
    <dbReference type="NCBI Taxonomy" id="2987525"/>
    <lineage>
        <taxon>Bacteria</taxon>
        <taxon>Pseudomonadati</taxon>
        <taxon>Pseudomonadota</taxon>
        <taxon>Betaproteobacteria</taxon>
        <taxon>Burkholderiales</taxon>
        <taxon>Sphaerotilaceae</taxon>
        <taxon>Roseateles</taxon>
    </lineage>
</organism>
<reference evidence="2 3" key="1">
    <citation type="submission" date="2022-10" db="EMBL/GenBank/DDBJ databases">
        <title>Paucibacter sp. hw1 Genome sequencing.</title>
        <authorList>
            <person name="Park S."/>
        </authorList>
    </citation>
    <scope>NUCLEOTIDE SEQUENCE [LARGE SCALE GENOMIC DNA]</scope>
    <source>
        <strain evidence="3">hw1</strain>
    </source>
</reference>
<accession>A0ABT5KEX8</accession>